<dbReference type="Proteomes" id="UP000736328">
    <property type="component" value="Unassembled WGS sequence"/>
</dbReference>
<comment type="caution">
    <text evidence="10">The sequence shown here is derived from an EMBL/GenBank/DDBJ whole genome shotgun (WGS) entry which is preliminary data.</text>
</comment>
<accession>A0A933ICA8</accession>
<evidence type="ECO:0000256" key="3">
    <source>
        <dbReference type="ARBA" id="ARBA00022603"/>
    </source>
</evidence>
<proteinExistence type="inferred from homology"/>
<reference evidence="10" key="1">
    <citation type="submission" date="2020-07" db="EMBL/GenBank/DDBJ databases">
        <title>Huge and variable diversity of episymbiotic CPR bacteria and DPANN archaea in groundwater ecosystems.</title>
        <authorList>
            <person name="He C.Y."/>
            <person name="Keren R."/>
            <person name="Whittaker M."/>
            <person name="Farag I.F."/>
            <person name="Doudna J."/>
            <person name="Cate J.H.D."/>
            <person name="Banfield J.F."/>
        </authorList>
    </citation>
    <scope>NUCLEOTIDE SEQUENCE</scope>
    <source>
        <strain evidence="10">NC_groundwater_1520_Pr4_B-0.1um_53_5</strain>
    </source>
</reference>
<dbReference type="PROSITE" id="PS00093">
    <property type="entry name" value="N4_MTASE"/>
    <property type="match status" value="1"/>
</dbReference>
<sequence>MKITPTAIEKEQLELYGIPALRNDSIVSRIKDEWTLAQVKAPQKNVIADYGTFKDSLKAPIHRWFKYPAGYSYRLVDAKIKQYKLTEQHWLFDPFVGSGTTSIEAKRNRVNSVGIEAHPFVYWISKCKMNWDINLNEVSKIYLSIINVTEDKYRKTVTSKLPELVHKCYSEKNLRKLLSIRNAIENLSVPASVRDFYLLALVDTLRNASKAATGWPYIAPNKIHEKAEEKEAFEEYGYQVRRMYDDIHFFQNYYNYKDIKSILIKGDSRKRHERIEDESMDLALTSPPYLNNYDYADRTRLETYFLGWYRNWGEISDEVREKLITSATTQIRRGGYTTNYGLKDTIRNADSKLYNELFEKVSLLRNLRNTKGGKKSYDCLVAGYFSDMFDVICQTYRVLRKGSDFVLVLGDSAPYGIYIPTHEYLGRMGISIGFKKMAFEELRTRGDKWKGNPQRHKVKLKEVILTLSK</sequence>
<organism evidence="10 11">
    <name type="scientific">candidate division TA06 bacterium</name>
    <dbReference type="NCBI Taxonomy" id="2250710"/>
    <lineage>
        <taxon>Bacteria</taxon>
        <taxon>Bacteria division TA06</taxon>
    </lineage>
</organism>
<evidence type="ECO:0000256" key="2">
    <source>
        <dbReference type="ARBA" id="ARBA00012185"/>
    </source>
</evidence>
<dbReference type="InterPro" id="IPR017985">
    <property type="entry name" value="MeTrfase_CN4_CS"/>
</dbReference>
<dbReference type="Pfam" id="PF01555">
    <property type="entry name" value="N6_N4_Mtase"/>
    <property type="match status" value="1"/>
</dbReference>
<evidence type="ECO:0000256" key="1">
    <source>
        <dbReference type="ARBA" id="ARBA00010203"/>
    </source>
</evidence>
<dbReference type="GO" id="GO:0015667">
    <property type="term" value="F:site-specific DNA-methyltransferase (cytosine-N4-specific) activity"/>
    <property type="evidence" value="ECO:0007669"/>
    <property type="project" value="UniProtKB-EC"/>
</dbReference>
<dbReference type="GO" id="GO:0009307">
    <property type="term" value="P:DNA restriction-modification system"/>
    <property type="evidence" value="ECO:0007669"/>
    <property type="project" value="UniProtKB-KW"/>
</dbReference>
<dbReference type="InterPro" id="IPR002941">
    <property type="entry name" value="DNA_methylase_N4/N6"/>
</dbReference>
<dbReference type="InterPro" id="IPR029063">
    <property type="entry name" value="SAM-dependent_MTases_sf"/>
</dbReference>
<evidence type="ECO:0000256" key="4">
    <source>
        <dbReference type="ARBA" id="ARBA00022679"/>
    </source>
</evidence>
<dbReference type="GO" id="GO:0003677">
    <property type="term" value="F:DNA binding"/>
    <property type="evidence" value="ECO:0007669"/>
    <property type="project" value="UniProtKB-KW"/>
</dbReference>
<dbReference type="SUPFAM" id="SSF53335">
    <property type="entry name" value="S-adenosyl-L-methionine-dependent methyltransferases"/>
    <property type="match status" value="2"/>
</dbReference>
<name>A0A933ICA8_UNCT6</name>
<evidence type="ECO:0000256" key="6">
    <source>
        <dbReference type="ARBA" id="ARBA00022747"/>
    </source>
</evidence>
<protein>
    <recommendedName>
        <fullName evidence="2">site-specific DNA-methyltransferase (cytosine-N(4)-specific)</fullName>
        <ecNumber evidence="2">2.1.1.113</ecNumber>
    </recommendedName>
</protein>
<feature type="domain" description="DNA methylase N-4/N-6" evidence="9">
    <location>
        <begin position="31"/>
        <end position="120"/>
    </location>
</feature>
<dbReference type="EC" id="2.1.1.113" evidence="2"/>
<evidence type="ECO:0000256" key="7">
    <source>
        <dbReference type="ARBA" id="ARBA00023125"/>
    </source>
</evidence>
<dbReference type="EMBL" id="JACQXR010000146">
    <property type="protein sequence ID" value="MBI4727664.1"/>
    <property type="molecule type" value="Genomic_DNA"/>
</dbReference>
<comment type="similarity">
    <text evidence="1">Belongs to the N(4)/N(6)-methyltransferase family. N(4) subfamily.</text>
</comment>
<evidence type="ECO:0000313" key="11">
    <source>
        <dbReference type="Proteomes" id="UP000736328"/>
    </source>
</evidence>
<dbReference type="AlphaFoldDB" id="A0A933ICA8"/>
<keyword evidence="6" id="KW-0680">Restriction system</keyword>
<comment type="catalytic activity">
    <reaction evidence="8">
        <text>a 2'-deoxycytidine in DNA + S-adenosyl-L-methionine = an N(4)-methyl-2'-deoxycytidine in DNA + S-adenosyl-L-homocysteine + H(+)</text>
        <dbReference type="Rhea" id="RHEA:16857"/>
        <dbReference type="Rhea" id="RHEA-COMP:11369"/>
        <dbReference type="Rhea" id="RHEA-COMP:13674"/>
        <dbReference type="ChEBI" id="CHEBI:15378"/>
        <dbReference type="ChEBI" id="CHEBI:57856"/>
        <dbReference type="ChEBI" id="CHEBI:59789"/>
        <dbReference type="ChEBI" id="CHEBI:85452"/>
        <dbReference type="ChEBI" id="CHEBI:137933"/>
        <dbReference type="EC" id="2.1.1.113"/>
    </reaction>
</comment>
<keyword evidence="4" id="KW-0808">Transferase</keyword>
<dbReference type="GO" id="GO:0008170">
    <property type="term" value="F:N-methyltransferase activity"/>
    <property type="evidence" value="ECO:0007669"/>
    <property type="project" value="InterPro"/>
</dbReference>
<evidence type="ECO:0000256" key="8">
    <source>
        <dbReference type="ARBA" id="ARBA00049120"/>
    </source>
</evidence>
<dbReference type="Gene3D" id="3.40.50.150">
    <property type="entry name" value="Vaccinia Virus protein VP39"/>
    <property type="match status" value="2"/>
</dbReference>
<keyword evidence="7" id="KW-0238">DNA-binding</keyword>
<keyword evidence="3" id="KW-0489">Methyltransferase</keyword>
<dbReference type="GO" id="GO:0032259">
    <property type="term" value="P:methylation"/>
    <property type="evidence" value="ECO:0007669"/>
    <property type="project" value="UniProtKB-KW"/>
</dbReference>
<keyword evidence="5" id="KW-0949">S-adenosyl-L-methionine</keyword>
<evidence type="ECO:0000313" key="10">
    <source>
        <dbReference type="EMBL" id="MBI4727664.1"/>
    </source>
</evidence>
<evidence type="ECO:0000259" key="9">
    <source>
        <dbReference type="Pfam" id="PF01555"/>
    </source>
</evidence>
<gene>
    <name evidence="10" type="ORF">HY768_10690</name>
</gene>
<evidence type="ECO:0000256" key="5">
    <source>
        <dbReference type="ARBA" id="ARBA00022691"/>
    </source>
</evidence>